<protein>
    <submittedName>
        <fullName evidence="2">Uncharacterized protein</fullName>
    </submittedName>
</protein>
<comment type="caution">
    <text evidence="2">The sequence shown here is derived from an EMBL/GenBank/DDBJ whole genome shotgun (WGS) entry which is preliminary data.</text>
</comment>
<reference evidence="2 3" key="1">
    <citation type="submission" date="2017-03" db="EMBL/GenBank/DDBJ databases">
        <title>Genome sequence of Geothermobacter sp. EPR-M, Deep-Sea Iron Reducer.</title>
        <authorList>
            <person name="Tully B."/>
            <person name="Savalia P."/>
            <person name="Abuyen K."/>
            <person name="Baughan C."/>
            <person name="Romero E."/>
            <person name="Ronkowski C."/>
            <person name="Torres B."/>
            <person name="Tremblay J."/>
            <person name="Trujillo A."/>
            <person name="Tyler M."/>
            <person name="Perez-Rodriguez I."/>
            <person name="Amend J."/>
        </authorList>
    </citation>
    <scope>NUCLEOTIDE SEQUENCE [LARGE SCALE GENOMIC DNA]</scope>
    <source>
        <strain evidence="2 3">EPR-M</strain>
    </source>
</reference>
<name>A0A1X0YB72_9BACT</name>
<dbReference type="AlphaFoldDB" id="A0A1X0YB72"/>
<dbReference type="InterPro" id="IPR011990">
    <property type="entry name" value="TPR-like_helical_dom_sf"/>
</dbReference>
<dbReference type="STRING" id="1969733.B5V00_03515"/>
<evidence type="ECO:0000256" key="1">
    <source>
        <dbReference type="SAM" id="MobiDB-lite"/>
    </source>
</evidence>
<dbReference type="SUPFAM" id="SSF48452">
    <property type="entry name" value="TPR-like"/>
    <property type="match status" value="1"/>
</dbReference>
<evidence type="ECO:0000313" key="3">
    <source>
        <dbReference type="Proteomes" id="UP000193136"/>
    </source>
</evidence>
<sequence length="404" mass="45837">MSTDALVKWRTLPEPATMVVLSNVPFLQPIPKQLREKVQSLVKNGRAEDFEKKARYFRPGPILLPSQAISAALQCGLVSDVLWVIPSRIPIADFDLNRLGDRLVESGILTAEERELLTKRKHMILSPLRGHQLMMTTIMDLSLTEKFHENLIVHFDLSYFQALYKNEVKTPIYDLLESTLKQLVKALPKPSMTTLSYSTEEEGMVEMNLRFLGKDIQASLNAEGLSAARRRLRETRKKALYLATFMINDKALDRLKKTVLDFPDDPALLYDLYRFERSAKEGDTALKTLARAVELDPGFGYEYLSLARDAETAGRPDKAIEMLQKAKLIFPDNHYIDLETAAAWKRAGHAAGALAIYRDLQTKTWSEVYYPDMPTRLKNLISQVSETPRKPPGERNPTTKGLSK</sequence>
<keyword evidence="3" id="KW-1185">Reference proteome</keyword>
<organism evidence="2 3">
    <name type="scientific">Geothermobacter hydrogeniphilus</name>
    <dbReference type="NCBI Taxonomy" id="1969733"/>
    <lineage>
        <taxon>Bacteria</taxon>
        <taxon>Pseudomonadati</taxon>
        <taxon>Thermodesulfobacteriota</taxon>
        <taxon>Desulfuromonadia</taxon>
        <taxon>Desulfuromonadales</taxon>
        <taxon>Geothermobacteraceae</taxon>
        <taxon>Geothermobacter</taxon>
    </lineage>
</organism>
<dbReference type="Gene3D" id="1.25.40.10">
    <property type="entry name" value="Tetratricopeptide repeat domain"/>
    <property type="match status" value="1"/>
</dbReference>
<feature type="region of interest" description="Disordered" evidence="1">
    <location>
        <begin position="383"/>
        <end position="404"/>
    </location>
</feature>
<dbReference type="Proteomes" id="UP000193136">
    <property type="component" value="Unassembled WGS sequence"/>
</dbReference>
<gene>
    <name evidence="2" type="ORF">B5V00_03515</name>
</gene>
<evidence type="ECO:0000313" key="2">
    <source>
        <dbReference type="EMBL" id="ORJ62367.1"/>
    </source>
</evidence>
<proteinExistence type="predicted"/>
<dbReference type="EMBL" id="NAAD01000003">
    <property type="protein sequence ID" value="ORJ62367.1"/>
    <property type="molecule type" value="Genomic_DNA"/>
</dbReference>
<accession>A0A1X0YB72</accession>